<dbReference type="Proteomes" id="UP001620514">
    <property type="component" value="Unassembled WGS sequence"/>
</dbReference>
<evidence type="ECO:0000313" key="2">
    <source>
        <dbReference type="Proteomes" id="UP001620514"/>
    </source>
</evidence>
<accession>A0ABW8MUU3</accession>
<proteinExistence type="predicted"/>
<dbReference type="EMBL" id="JBIYDN010000035">
    <property type="protein sequence ID" value="MFK4447473.1"/>
    <property type="molecule type" value="Genomic_DNA"/>
</dbReference>
<protein>
    <submittedName>
        <fullName evidence="1">Uncharacterized protein</fullName>
    </submittedName>
</protein>
<sequence length="254" mass="25502">MSTGAGIRLPAFPAATGFSDDDLLFMTQDNATVKGTIAQLRAALATNALLEIFAAGPTFTASISGNTLNVSAFGGGAPLAIGQTVFGASVAGSPTITGLGSGTGGAGTYTLSESLGTITSEAMGAASSTQFAPGFSTSITVVNTYGSMDNIGLYFDDGRQFDCTLSGQVIGFNPTVPFGVQNVYVTGRVTIPLGTLPAGSVGAAQLSYPTYGTTAQRPVPSFIGQPYTDTTLGLPITALSLSPVVWINSAGTQV</sequence>
<reference evidence="1 2" key="1">
    <citation type="submission" date="2024-11" db="EMBL/GenBank/DDBJ databases">
        <title>Using genomics to understand microbial adaptation to soil warming.</title>
        <authorList>
            <person name="Deangelis K.M. PhD."/>
        </authorList>
    </citation>
    <scope>NUCLEOTIDE SEQUENCE [LARGE SCALE GENOMIC DNA]</scope>
    <source>
        <strain evidence="1 2">GAS97</strain>
    </source>
</reference>
<name>A0ABW8MUU3_9BURK</name>
<dbReference type="RefSeq" id="WP_404613122.1">
    <property type="nucleotide sequence ID" value="NZ_JBIYDN010000035.1"/>
</dbReference>
<evidence type="ECO:0000313" key="1">
    <source>
        <dbReference type="EMBL" id="MFK4447473.1"/>
    </source>
</evidence>
<gene>
    <name evidence="1" type="ORF">ABH943_007509</name>
</gene>
<organism evidence="1 2">
    <name type="scientific">Caballeronia udeis</name>
    <dbReference type="NCBI Taxonomy" id="1232866"/>
    <lineage>
        <taxon>Bacteria</taxon>
        <taxon>Pseudomonadati</taxon>
        <taxon>Pseudomonadota</taxon>
        <taxon>Betaproteobacteria</taxon>
        <taxon>Burkholderiales</taxon>
        <taxon>Burkholderiaceae</taxon>
        <taxon>Caballeronia</taxon>
    </lineage>
</organism>
<comment type="caution">
    <text evidence="1">The sequence shown here is derived from an EMBL/GenBank/DDBJ whole genome shotgun (WGS) entry which is preliminary data.</text>
</comment>
<keyword evidence="2" id="KW-1185">Reference proteome</keyword>